<name>A0A0A8XT89_ARUDO</name>
<dbReference type="EMBL" id="GBRH01281912">
    <property type="protein sequence ID" value="JAD15983.1"/>
    <property type="molecule type" value="Transcribed_RNA"/>
</dbReference>
<protein>
    <submittedName>
        <fullName evidence="1">Uncharacterized protein</fullName>
    </submittedName>
</protein>
<reference evidence="1" key="2">
    <citation type="journal article" date="2015" name="Data Brief">
        <title>Shoot transcriptome of the giant reed, Arundo donax.</title>
        <authorList>
            <person name="Barrero R.A."/>
            <person name="Guerrero F.D."/>
            <person name="Moolhuijzen P."/>
            <person name="Goolsby J.A."/>
            <person name="Tidwell J."/>
            <person name="Bellgard S.E."/>
            <person name="Bellgard M.I."/>
        </authorList>
    </citation>
    <scope>NUCLEOTIDE SEQUENCE</scope>
    <source>
        <tissue evidence="1">Shoot tissue taken approximately 20 cm above the soil surface</tissue>
    </source>
</reference>
<dbReference type="AlphaFoldDB" id="A0A0A8XT89"/>
<accession>A0A0A8XT89</accession>
<evidence type="ECO:0000313" key="1">
    <source>
        <dbReference type="EMBL" id="JAD15983.1"/>
    </source>
</evidence>
<proteinExistence type="predicted"/>
<organism evidence="1">
    <name type="scientific">Arundo donax</name>
    <name type="common">Giant reed</name>
    <name type="synonym">Donax arundinaceus</name>
    <dbReference type="NCBI Taxonomy" id="35708"/>
    <lineage>
        <taxon>Eukaryota</taxon>
        <taxon>Viridiplantae</taxon>
        <taxon>Streptophyta</taxon>
        <taxon>Embryophyta</taxon>
        <taxon>Tracheophyta</taxon>
        <taxon>Spermatophyta</taxon>
        <taxon>Magnoliopsida</taxon>
        <taxon>Liliopsida</taxon>
        <taxon>Poales</taxon>
        <taxon>Poaceae</taxon>
        <taxon>PACMAD clade</taxon>
        <taxon>Arundinoideae</taxon>
        <taxon>Arundineae</taxon>
        <taxon>Arundo</taxon>
    </lineage>
</organism>
<reference evidence="1" key="1">
    <citation type="submission" date="2014-09" db="EMBL/GenBank/DDBJ databases">
        <authorList>
            <person name="Magalhaes I.L.F."/>
            <person name="Oliveira U."/>
            <person name="Santos F.R."/>
            <person name="Vidigal T.H.D.A."/>
            <person name="Brescovit A.D."/>
            <person name="Santos A.J."/>
        </authorList>
    </citation>
    <scope>NUCLEOTIDE SEQUENCE</scope>
    <source>
        <tissue evidence="1">Shoot tissue taken approximately 20 cm above the soil surface</tissue>
    </source>
</reference>
<sequence length="36" mass="4275">MARHTRSHASSCNICMNIRQTWFKNSNPSWMLHLTN</sequence>